<dbReference type="AlphaFoldDB" id="A0A2I0VZ55"/>
<evidence type="ECO:0000313" key="2">
    <source>
        <dbReference type="Proteomes" id="UP000233837"/>
    </source>
</evidence>
<reference evidence="1 2" key="1">
    <citation type="journal article" date="2016" name="Sci. Rep.">
        <title>The Dendrobium catenatum Lindl. genome sequence provides insights into polysaccharide synthase, floral development and adaptive evolution.</title>
        <authorList>
            <person name="Zhang G.Q."/>
            <person name="Xu Q."/>
            <person name="Bian C."/>
            <person name="Tsai W.C."/>
            <person name="Yeh C.M."/>
            <person name="Liu K.W."/>
            <person name="Yoshida K."/>
            <person name="Zhang L.S."/>
            <person name="Chang S.B."/>
            <person name="Chen F."/>
            <person name="Shi Y."/>
            <person name="Su Y.Y."/>
            <person name="Zhang Y.Q."/>
            <person name="Chen L.J."/>
            <person name="Yin Y."/>
            <person name="Lin M."/>
            <person name="Huang H."/>
            <person name="Deng H."/>
            <person name="Wang Z.W."/>
            <person name="Zhu S.L."/>
            <person name="Zhao X."/>
            <person name="Deng C."/>
            <person name="Niu S.C."/>
            <person name="Huang J."/>
            <person name="Wang M."/>
            <person name="Liu G.H."/>
            <person name="Yang H.J."/>
            <person name="Xiao X.J."/>
            <person name="Hsiao Y.Y."/>
            <person name="Wu W.L."/>
            <person name="Chen Y.Y."/>
            <person name="Mitsuda N."/>
            <person name="Ohme-Takagi M."/>
            <person name="Luo Y.B."/>
            <person name="Van de Peer Y."/>
            <person name="Liu Z.J."/>
        </authorList>
    </citation>
    <scope>NUCLEOTIDE SEQUENCE [LARGE SCALE GENOMIC DNA]</scope>
    <source>
        <tissue evidence="1">The whole plant</tissue>
    </source>
</reference>
<dbReference type="EMBL" id="KZ503053">
    <property type="protein sequence ID" value="PKU68696.1"/>
    <property type="molecule type" value="Genomic_DNA"/>
</dbReference>
<name>A0A2I0VZ55_9ASPA</name>
<sequence>MRKIRDILLTLNFRISHIYREGNMCADWLAKKGAHLVEYEEIDILNLDIFFKGMILVDKVALPNFRHG</sequence>
<accession>A0A2I0VZ55</accession>
<organism evidence="1 2">
    <name type="scientific">Dendrobium catenatum</name>
    <dbReference type="NCBI Taxonomy" id="906689"/>
    <lineage>
        <taxon>Eukaryota</taxon>
        <taxon>Viridiplantae</taxon>
        <taxon>Streptophyta</taxon>
        <taxon>Embryophyta</taxon>
        <taxon>Tracheophyta</taxon>
        <taxon>Spermatophyta</taxon>
        <taxon>Magnoliopsida</taxon>
        <taxon>Liliopsida</taxon>
        <taxon>Asparagales</taxon>
        <taxon>Orchidaceae</taxon>
        <taxon>Epidendroideae</taxon>
        <taxon>Malaxideae</taxon>
        <taxon>Dendrobiinae</taxon>
        <taxon>Dendrobium</taxon>
    </lineage>
</organism>
<reference evidence="1 2" key="2">
    <citation type="journal article" date="2017" name="Nature">
        <title>The Apostasia genome and the evolution of orchids.</title>
        <authorList>
            <person name="Zhang G.Q."/>
            <person name="Liu K.W."/>
            <person name="Li Z."/>
            <person name="Lohaus R."/>
            <person name="Hsiao Y.Y."/>
            <person name="Niu S.C."/>
            <person name="Wang J.Y."/>
            <person name="Lin Y.C."/>
            <person name="Xu Q."/>
            <person name="Chen L.J."/>
            <person name="Yoshida K."/>
            <person name="Fujiwara S."/>
            <person name="Wang Z.W."/>
            <person name="Zhang Y.Q."/>
            <person name="Mitsuda N."/>
            <person name="Wang M."/>
            <person name="Liu G.H."/>
            <person name="Pecoraro L."/>
            <person name="Huang H.X."/>
            <person name="Xiao X.J."/>
            <person name="Lin M."/>
            <person name="Wu X.Y."/>
            <person name="Wu W.L."/>
            <person name="Chen Y.Y."/>
            <person name="Chang S.B."/>
            <person name="Sakamoto S."/>
            <person name="Ohme-Takagi M."/>
            <person name="Yagi M."/>
            <person name="Zeng S.J."/>
            <person name="Shen C.Y."/>
            <person name="Yeh C.M."/>
            <person name="Luo Y.B."/>
            <person name="Tsai W.C."/>
            <person name="Van de Peer Y."/>
            <person name="Liu Z.J."/>
        </authorList>
    </citation>
    <scope>NUCLEOTIDE SEQUENCE [LARGE SCALE GENOMIC DNA]</scope>
    <source>
        <tissue evidence="1">The whole plant</tissue>
    </source>
</reference>
<evidence type="ECO:0000313" key="1">
    <source>
        <dbReference type="EMBL" id="PKU68696.1"/>
    </source>
</evidence>
<gene>
    <name evidence="1" type="ORF">MA16_Dca009759</name>
</gene>
<keyword evidence="2" id="KW-1185">Reference proteome</keyword>
<evidence type="ECO:0008006" key="3">
    <source>
        <dbReference type="Google" id="ProtNLM"/>
    </source>
</evidence>
<protein>
    <recommendedName>
        <fullName evidence="3">RNase H type-1 domain-containing protein</fullName>
    </recommendedName>
</protein>
<dbReference type="Proteomes" id="UP000233837">
    <property type="component" value="Unassembled WGS sequence"/>
</dbReference>
<proteinExistence type="predicted"/>